<dbReference type="InterPro" id="IPR002213">
    <property type="entry name" value="UDP_glucos_trans"/>
</dbReference>
<evidence type="ECO:0000313" key="4">
    <source>
        <dbReference type="Proteomes" id="UP001501771"/>
    </source>
</evidence>
<dbReference type="Proteomes" id="UP001501771">
    <property type="component" value="Unassembled WGS sequence"/>
</dbReference>
<proteinExistence type="predicted"/>
<accession>A0ABN2ZPB2</accession>
<keyword evidence="4" id="KW-1185">Reference proteome</keyword>
<feature type="region of interest" description="Disordered" evidence="1">
    <location>
        <begin position="348"/>
        <end position="414"/>
    </location>
</feature>
<dbReference type="Pfam" id="PF06722">
    <property type="entry name" value="EryCIII-like_C"/>
    <property type="match status" value="1"/>
</dbReference>
<dbReference type="InterPro" id="IPR010610">
    <property type="entry name" value="EryCIII-like_C"/>
</dbReference>
<dbReference type="CDD" id="cd03784">
    <property type="entry name" value="GT1_Gtf-like"/>
    <property type="match status" value="1"/>
</dbReference>
<dbReference type="PANTHER" id="PTHR48050:SF13">
    <property type="entry name" value="STEROL 3-BETA-GLUCOSYLTRANSFERASE UGT80A2"/>
    <property type="match status" value="1"/>
</dbReference>
<feature type="domain" description="Erythromycin biosynthesis protein CIII-like C-terminal" evidence="2">
    <location>
        <begin position="296"/>
        <end position="349"/>
    </location>
</feature>
<dbReference type="SUPFAM" id="SSF53756">
    <property type="entry name" value="UDP-Glycosyltransferase/glycogen phosphorylase"/>
    <property type="match status" value="1"/>
</dbReference>
<gene>
    <name evidence="3" type="ORF">GCM10009844_19870</name>
</gene>
<sequence>MTPEAGSSGTAGATFLAFVEPVPGRLYPLVATLQELQRRGHRVIVRTGPAEVDLLRSVGIEAEVLAQELAAFNPTDWQARTRFGALLRALDEFGARARPQVADLGAAIHAHQPDVVILDETSWGAAAAAEHSGRPWAFSVPSPVPLGSPGVPPFGLGMRPRDDLVGRVRDRVVRPLTVGTLARVIARHVNPLRVELGLRPLHRLDEFYLAADLLLNYTAEPFDYPRTDWPTKVRRVGPGLWEPPSTAPPWLDELGRPIVLVTCSTAFQNDVRLAEAACVAFAHEPFDVVLTTGEVDVSAATVPANVRVERFVPHSAVLDRAVCVVCHAGMGITQKALAHGVPVVAVPSDGTSPRSRVASRSPARGSGCPSGSWTRNGCAGPCTTPSRCAPAPSGSRPRSGPRVVPRRPPTHSKC</sequence>
<evidence type="ECO:0000256" key="1">
    <source>
        <dbReference type="SAM" id="MobiDB-lite"/>
    </source>
</evidence>
<reference evidence="3 4" key="1">
    <citation type="journal article" date="2019" name="Int. J. Syst. Evol. Microbiol.">
        <title>The Global Catalogue of Microorganisms (GCM) 10K type strain sequencing project: providing services to taxonomists for standard genome sequencing and annotation.</title>
        <authorList>
            <consortium name="The Broad Institute Genomics Platform"/>
            <consortium name="The Broad Institute Genome Sequencing Center for Infectious Disease"/>
            <person name="Wu L."/>
            <person name="Ma J."/>
        </authorList>
    </citation>
    <scope>NUCLEOTIDE SEQUENCE [LARGE SCALE GENOMIC DNA]</scope>
    <source>
        <strain evidence="3 4">JCM 16022</strain>
    </source>
</reference>
<feature type="compositionally biased region" description="Basic residues" evidence="1">
    <location>
        <begin position="404"/>
        <end position="414"/>
    </location>
</feature>
<organism evidence="3 4">
    <name type="scientific">Nocardioides koreensis</name>
    <dbReference type="NCBI Taxonomy" id="433651"/>
    <lineage>
        <taxon>Bacteria</taxon>
        <taxon>Bacillati</taxon>
        <taxon>Actinomycetota</taxon>
        <taxon>Actinomycetes</taxon>
        <taxon>Propionibacteriales</taxon>
        <taxon>Nocardioidaceae</taxon>
        <taxon>Nocardioides</taxon>
    </lineage>
</organism>
<dbReference type="RefSeq" id="WP_344150887.1">
    <property type="nucleotide sequence ID" value="NZ_BAAAQR010000005.1"/>
</dbReference>
<evidence type="ECO:0000313" key="3">
    <source>
        <dbReference type="EMBL" id="GAA2145323.1"/>
    </source>
</evidence>
<evidence type="ECO:0000259" key="2">
    <source>
        <dbReference type="Pfam" id="PF06722"/>
    </source>
</evidence>
<feature type="compositionally biased region" description="Low complexity" evidence="1">
    <location>
        <begin position="385"/>
        <end position="403"/>
    </location>
</feature>
<protein>
    <submittedName>
        <fullName evidence="3">Glycosyltransferase</fullName>
    </submittedName>
</protein>
<comment type="caution">
    <text evidence="3">The sequence shown here is derived from an EMBL/GenBank/DDBJ whole genome shotgun (WGS) entry which is preliminary data.</text>
</comment>
<dbReference type="PANTHER" id="PTHR48050">
    <property type="entry name" value="STEROL 3-BETA-GLUCOSYLTRANSFERASE"/>
    <property type="match status" value="1"/>
</dbReference>
<dbReference type="Gene3D" id="3.40.50.2000">
    <property type="entry name" value="Glycogen Phosphorylase B"/>
    <property type="match status" value="2"/>
</dbReference>
<feature type="compositionally biased region" description="Low complexity" evidence="1">
    <location>
        <begin position="352"/>
        <end position="367"/>
    </location>
</feature>
<name>A0ABN2ZPB2_9ACTN</name>
<dbReference type="InterPro" id="IPR050426">
    <property type="entry name" value="Glycosyltransferase_28"/>
</dbReference>
<dbReference type="EMBL" id="BAAAQR010000005">
    <property type="protein sequence ID" value="GAA2145323.1"/>
    <property type="molecule type" value="Genomic_DNA"/>
</dbReference>